<dbReference type="EMBL" id="JAPFFF010000001">
    <property type="protein sequence ID" value="KAK8898364.1"/>
    <property type="molecule type" value="Genomic_DNA"/>
</dbReference>
<evidence type="ECO:0000259" key="7">
    <source>
        <dbReference type="PROSITE" id="PS50011"/>
    </source>
</evidence>
<feature type="domain" description="Protein kinase" evidence="7">
    <location>
        <begin position="12"/>
        <end position="252"/>
    </location>
</feature>
<dbReference type="SUPFAM" id="SSF56112">
    <property type="entry name" value="Protein kinase-like (PK-like)"/>
    <property type="match status" value="1"/>
</dbReference>
<evidence type="ECO:0000313" key="8">
    <source>
        <dbReference type="EMBL" id="KAK8898364.1"/>
    </source>
</evidence>
<proteinExistence type="inferred from homology"/>
<feature type="binding site" evidence="5">
    <location>
        <position position="41"/>
    </location>
    <ligand>
        <name>ATP</name>
        <dbReference type="ChEBI" id="CHEBI:30616"/>
    </ligand>
</feature>
<keyword evidence="9" id="KW-1185">Reference proteome</keyword>
<organism evidence="8 9">
    <name type="scientific">Tritrichomonas musculus</name>
    <dbReference type="NCBI Taxonomy" id="1915356"/>
    <lineage>
        <taxon>Eukaryota</taxon>
        <taxon>Metamonada</taxon>
        <taxon>Parabasalia</taxon>
        <taxon>Tritrichomonadida</taxon>
        <taxon>Tritrichomonadidae</taxon>
        <taxon>Tritrichomonas</taxon>
    </lineage>
</organism>
<evidence type="ECO:0000313" key="9">
    <source>
        <dbReference type="Proteomes" id="UP001470230"/>
    </source>
</evidence>
<evidence type="ECO:0000256" key="2">
    <source>
        <dbReference type="ARBA" id="ARBA00022741"/>
    </source>
</evidence>
<accession>A0ABR2L4T9</accession>
<dbReference type="InterPro" id="IPR011009">
    <property type="entry name" value="Kinase-like_dom_sf"/>
</dbReference>
<keyword evidence="4 5" id="KW-0067">ATP-binding</keyword>
<dbReference type="SMART" id="SM00220">
    <property type="entry name" value="S_TKc"/>
    <property type="match status" value="1"/>
</dbReference>
<keyword evidence="6" id="KW-0723">Serine/threonine-protein kinase</keyword>
<dbReference type="InterPro" id="IPR045269">
    <property type="entry name" value="Atg1-like"/>
</dbReference>
<dbReference type="PROSITE" id="PS00108">
    <property type="entry name" value="PROTEIN_KINASE_ST"/>
    <property type="match status" value="1"/>
</dbReference>
<keyword evidence="2 5" id="KW-0547">Nucleotide-binding</keyword>
<reference evidence="8 9" key="1">
    <citation type="submission" date="2024-04" db="EMBL/GenBank/DDBJ databases">
        <title>Tritrichomonas musculus Genome.</title>
        <authorList>
            <person name="Alves-Ferreira E."/>
            <person name="Grigg M."/>
            <person name="Lorenzi H."/>
            <person name="Galac M."/>
        </authorList>
    </citation>
    <scope>NUCLEOTIDE SEQUENCE [LARGE SCALE GENOMIC DNA]</scope>
    <source>
        <strain evidence="8 9">EAF2021</strain>
    </source>
</reference>
<dbReference type="InterPro" id="IPR017441">
    <property type="entry name" value="Protein_kinase_ATP_BS"/>
</dbReference>
<dbReference type="PROSITE" id="PS50011">
    <property type="entry name" value="PROTEIN_KINASE_DOM"/>
    <property type="match status" value="1"/>
</dbReference>
<dbReference type="PANTHER" id="PTHR24348:SF22">
    <property type="entry name" value="NON-SPECIFIC SERINE_THREONINE PROTEIN KINASE"/>
    <property type="match status" value="1"/>
</dbReference>
<evidence type="ECO:0000256" key="1">
    <source>
        <dbReference type="ARBA" id="ARBA00022679"/>
    </source>
</evidence>
<protein>
    <recommendedName>
        <fullName evidence="7">Protein kinase domain-containing protein</fullName>
    </recommendedName>
</protein>
<evidence type="ECO:0000256" key="6">
    <source>
        <dbReference type="RuleBase" id="RU000304"/>
    </source>
</evidence>
<dbReference type="InterPro" id="IPR008271">
    <property type="entry name" value="Ser/Thr_kinase_AS"/>
</dbReference>
<dbReference type="PROSITE" id="PS00107">
    <property type="entry name" value="PROTEIN_KINASE_ATP"/>
    <property type="match status" value="1"/>
</dbReference>
<evidence type="ECO:0000256" key="3">
    <source>
        <dbReference type="ARBA" id="ARBA00022777"/>
    </source>
</evidence>
<name>A0ABR2L4T9_9EUKA</name>
<evidence type="ECO:0000256" key="5">
    <source>
        <dbReference type="PROSITE-ProRule" id="PRU10141"/>
    </source>
</evidence>
<dbReference type="InterPro" id="IPR000719">
    <property type="entry name" value="Prot_kinase_dom"/>
</dbReference>
<comment type="similarity">
    <text evidence="6">Belongs to the protein kinase superfamily.</text>
</comment>
<dbReference type="Pfam" id="PF00069">
    <property type="entry name" value="Pkinase"/>
    <property type="match status" value="1"/>
</dbReference>
<gene>
    <name evidence="8" type="ORF">M9Y10_000649</name>
</gene>
<dbReference type="PANTHER" id="PTHR24348">
    <property type="entry name" value="SERINE/THREONINE-PROTEIN KINASE UNC-51-RELATED"/>
    <property type="match status" value="1"/>
</dbReference>
<sequence>MNDNYSFDLSQYELINRIGSGQYGEVYKAKEKKTGETVAVKISFSSLEDEEDEKDSESVLNLVREVNIMSELNHPSIVKFIGYSPIDFHGDQRPVIVTEFMSKDSLTKIIELEQNNVSDPNWTLTKKLINLYGIASAMAYLHANNIIHRDLKPDNILMDDNLNPKIADFGFSKILHQNQNSMSIASQVGFKGTAAFSPPEILSSETPPFSKEGDVYAFAMIAFEILTAKYPFKKLGFKKILRKNLQWNTTKD</sequence>
<keyword evidence="3" id="KW-0418">Kinase</keyword>
<dbReference type="Proteomes" id="UP001470230">
    <property type="component" value="Unassembled WGS sequence"/>
</dbReference>
<comment type="caution">
    <text evidence="8">The sequence shown here is derived from an EMBL/GenBank/DDBJ whole genome shotgun (WGS) entry which is preliminary data.</text>
</comment>
<evidence type="ECO:0000256" key="4">
    <source>
        <dbReference type="ARBA" id="ARBA00022840"/>
    </source>
</evidence>
<dbReference type="Gene3D" id="1.10.510.10">
    <property type="entry name" value="Transferase(Phosphotransferase) domain 1"/>
    <property type="match status" value="1"/>
</dbReference>
<dbReference type="PIRSF" id="PIRSF000654">
    <property type="entry name" value="Integrin-linked_kinase"/>
    <property type="match status" value="1"/>
</dbReference>
<keyword evidence="1" id="KW-0808">Transferase</keyword>